<evidence type="ECO:0000259" key="1">
    <source>
        <dbReference type="Pfam" id="PF03417"/>
    </source>
</evidence>
<gene>
    <name evidence="2" type="ORF">E7811_10980</name>
</gene>
<dbReference type="PANTHER" id="PTHR34180">
    <property type="entry name" value="PEPTIDASE C45"/>
    <property type="match status" value="1"/>
</dbReference>
<reference evidence="2 3" key="1">
    <citation type="submission" date="2019-04" db="EMBL/GenBank/DDBJ databases">
        <title>Draft genome sequence of Gemmobacter aestuarii sp. nov.</title>
        <authorList>
            <person name="Hameed A."/>
            <person name="Lin S.-Y."/>
            <person name="Shahina M."/>
            <person name="Lai W.-A."/>
            <person name="Young C.-C."/>
        </authorList>
    </citation>
    <scope>NUCLEOTIDE SEQUENCE [LARGE SCALE GENOMIC DNA]</scope>
    <source>
        <strain evidence="2 3">CC-PW-75</strain>
    </source>
</reference>
<comment type="caution">
    <text evidence="2">The sequence shown here is derived from an EMBL/GenBank/DDBJ whole genome shotgun (WGS) entry which is preliminary data.</text>
</comment>
<dbReference type="EMBL" id="SSND01000002">
    <property type="protein sequence ID" value="THD83774.1"/>
    <property type="molecule type" value="Genomic_DNA"/>
</dbReference>
<keyword evidence="3" id="KW-1185">Reference proteome</keyword>
<proteinExistence type="predicted"/>
<dbReference type="Gene3D" id="3.60.60.10">
    <property type="entry name" value="Penicillin V Acylase, Chain A"/>
    <property type="match status" value="1"/>
</dbReference>
<organism evidence="2 3">
    <name type="scientific">Aliigemmobacter aestuarii</name>
    <dbReference type="NCBI Taxonomy" id="1445661"/>
    <lineage>
        <taxon>Bacteria</taxon>
        <taxon>Pseudomonadati</taxon>
        <taxon>Pseudomonadota</taxon>
        <taxon>Alphaproteobacteria</taxon>
        <taxon>Rhodobacterales</taxon>
        <taxon>Paracoccaceae</taxon>
        <taxon>Aliigemmobacter</taxon>
    </lineage>
</organism>
<evidence type="ECO:0000313" key="3">
    <source>
        <dbReference type="Proteomes" id="UP000309450"/>
    </source>
</evidence>
<feature type="domain" description="Peptidase C45 hydrolase" evidence="1">
    <location>
        <begin position="114"/>
        <end position="344"/>
    </location>
</feature>
<dbReference type="PANTHER" id="PTHR34180:SF1">
    <property type="entry name" value="BETA-ALANYL-DOPAMINE_CARCININE HYDROLASE"/>
    <property type="match status" value="1"/>
</dbReference>
<dbReference type="InterPro" id="IPR047794">
    <property type="entry name" value="C45_proenzyme-like"/>
</dbReference>
<dbReference type="NCBIfam" id="NF040521">
    <property type="entry name" value="C45_proenzyme"/>
    <property type="match status" value="1"/>
</dbReference>
<dbReference type="InterPro" id="IPR047801">
    <property type="entry name" value="Peptidase_C45"/>
</dbReference>
<sequence length="357" mass="37115">MIEVSASGPAYDRGRAQQGAAPVETVRRATVARVEQARADGLIDADAVAYLAAQRRFHEKHDPESLAELRGVADAFGLAEADMFAHLHLGTLRDIKGGAALIDGCSAIAIGGGPEGPMVFKNRDFSGAHLGIQCVLRHAGPDIATGQVLSLGSLGSLAAWSSGINAAGLAVADTQVAVNRHRVGWLRYFLLPRLLARAATVAEALAMIRATPHAGGGTLVLADRSGATASVELSARGPAIAEGGLQWRTNHYTDAATCDETLGADGDRIAGNSHARYDHLARVLPGHDWTRAAARALMSTHPGPNGGTEGAPICQHGNGSDGAETISSVVYSCSLGEMEISEGTPCLGRWQRMAPCR</sequence>
<evidence type="ECO:0000313" key="2">
    <source>
        <dbReference type="EMBL" id="THD83774.1"/>
    </source>
</evidence>
<dbReference type="AlphaFoldDB" id="A0A4S3MP03"/>
<dbReference type="OrthoDB" id="7239281at2"/>
<dbReference type="InterPro" id="IPR005079">
    <property type="entry name" value="Peptidase_C45_hydrolase"/>
</dbReference>
<name>A0A4S3MP03_9RHOB</name>
<dbReference type="RefSeq" id="WP_136394667.1">
    <property type="nucleotide sequence ID" value="NZ_SSND01000002.1"/>
</dbReference>
<dbReference type="Pfam" id="PF03417">
    <property type="entry name" value="AAT"/>
    <property type="match status" value="1"/>
</dbReference>
<accession>A0A4S3MP03</accession>
<protein>
    <recommendedName>
        <fullName evidence="1">Peptidase C45 hydrolase domain-containing protein</fullName>
    </recommendedName>
</protein>
<dbReference type="Proteomes" id="UP000309450">
    <property type="component" value="Unassembled WGS sequence"/>
</dbReference>